<name>X6P6K6_RETFI</name>
<evidence type="ECO:0000313" key="1">
    <source>
        <dbReference type="EMBL" id="ETO33743.1"/>
    </source>
</evidence>
<comment type="caution">
    <text evidence="1">The sequence shown here is derived from an EMBL/GenBank/DDBJ whole genome shotgun (WGS) entry which is preliminary data.</text>
</comment>
<sequence length="156" mass="17812">MLDLDPSNEIEDRIKLEYGDLCAIYSNTHKKWVFGRVSNVMVGDEGRFYEIHYRINGNFISKKVGDDDKCIRRYDPFDSDIELEIICPCGTQMIRRIFAEAYGRLGEKEEKDTPATGTCDHCGKSLSAKEVVYHCPKEKTEIHTGGYDICILCTVT</sequence>
<dbReference type="EMBL" id="ASPP01003158">
    <property type="protein sequence ID" value="ETO33743.1"/>
    <property type="molecule type" value="Genomic_DNA"/>
</dbReference>
<keyword evidence="2" id="KW-1185">Reference proteome</keyword>
<organism evidence="1 2">
    <name type="scientific">Reticulomyxa filosa</name>
    <dbReference type="NCBI Taxonomy" id="46433"/>
    <lineage>
        <taxon>Eukaryota</taxon>
        <taxon>Sar</taxon>
        <taxon>Rhizaria</taxon>
        <taxon>Retaria</taxon>
        <taxon>Foraminifera</taxon>
        <taxon>Monothalamids</taxon>
        <taxon>Reticulomyxidae</taxon>
        <taxon>Reticulomyxa</taxon>
    </lineage>
</organism>
<reference evidence="1 2" key="1">
    <citation type="journal article" date="2013" name="Curr. Biol.">
        <title>The Genome of the Foraminiferan Reticulomyxa filosa.</title>
        <authorList>
            <person name="Glockner G."/>
            <person name="Hulsmann N."/>
            <person name="Schleicher M."/>
            <person name="Noegel A.A."/>
            <person name="Eichinger L."/>
            <person name="Gallinger C."/>
            <person name="Pawlowski J."/>
            <person name="Sierra R."/>
            <person name="Euteneuer U."/>
            <person name="Pillet L."/>
            <person name="Moustafa A."/>
            <person name="Platzer M."/>
            <person name="Groth M."/>
            <person name="Szafranski K."/>
            <person name="Schliwa M."/>
        </authorList>
    </citation>
    <scope>NUCLEOTIDE SEQUENCE [LARGE SCALE GENOMIC DNA]</scope>
</reference>
<accession>X6P6K6</accession>
<dbReference type="Proteomes" id="UP000023152">
    <property type="component" value="Unassembled WGS sequence"/>
</dbReference>
<gene>
    <name evidence="1" type="ORF">RFI_03356</name>
</gene>
<proteinExistence type="predicted"/>
<dbReference type="AlphaFoldDB" id="X6P6K6"/>
<evidence type="ECO:0000313" key="2">
    <source>
        <dbReference type="Proteomes" id="UP000023152"/>
    </source>
</evidence>
<protein>
    <submittedName>
        <fullName evidence="1">Uncharacterized protein</fullName>
    </submittedName>
</protein>